<evidence type="ECO:0000313" key="2">
    <source>
        <dbReference type="Proteomes" id="UP000793456"/>
    </source>
</evidence>
<gene>
    <name evidence="1" type="ORF">E3U43_001154</name>
</gene>
<dbReference type="EMBL" id="CM011680">
    <property type="protein sequence ID" value="TMS17085.1"/>
    <property type="molecule type" value="Genomic_DNA"/>
</dbReference>
<proteinExistence type="predicted"/>
<accession>A0ACD3RCE1</accession>
<sequence length="196" mass="21217">MFLLTSAHYFCRSRLAQFQYDCEPSETSANSCKQGNYGACLLAYTGLIGSTITPNYVDNSTSSVAPWCSCSASGSWREECDNFLGYFTDNICLQNALMMFGSESDQQPTLSQTSTPSPGYSNTENRSTTSAQETIETMRNILDTIIPTQALGNELLVGQSTLPSNSLPISASPPSLMLQAAFGLLLLLLHLLNNGH</sequence>
<name>A0ACD3RCE1_LARCR</name>
<comment type="caution">
    <text evidence="1">The sequence shown here is derived from an EMBL/GenBank/DDBJ whole genome shotgun (WGS) entry which is preliminary data.</text>
</comment>
<organism evidence="1 2">
    <name type="scientific">Larimichthys crocea</name>
    <name type="common">Large yellow croaker</name>
    <name type="synonym">Pseudosciaena crocea</name>
    <dbReference type="NCBI Taxonomy" id="215358"/>
    <lineage>
        <taxon>Eukaryota</taxon>
        <taxon>Metazoa</taxon>
        <taxon>Chordata</taxon>
        <taxon>Craniata</taxon>
        <taxon>Vertebrata</taxon>
        <taxon>Euteleostomi</taxon>
        <taxon>Actinopterygii</taxon>
        <taxon>Neopterygii</taxon>
        <taxon>Teleostei</taxon>
        <taxon>Neoteleostei</taxon>
        <taxon>Acanthomorphata</taxon>
        <taxon>Eupercaria</taxon>
        <taxon>Sciaenidae</taxon>
        <taxon>Larimichthys</taxon>
    </lineage>
</organism>
<reference evidence="1" key="1">
    <citation type="submission" date="2018-11" db="EMBL/GenBank/DDBJ databases">
        <title>The sequence and de novo assembly of Larimichthys crocea genome using PacBio and Hi-C technologies.</title>
        <authorList>
            <person name="Xu P."/>
            <person name="Chen B."/>
            <person name="Zhou Z."/>
            <person name="Ke Q."/>
            <person name="Wu Y."/>
            <person name="Bai H."/>
            <person name="Pu F."/>
        </authorList>
    </citation>
    <scope>NUCLEOTIDE SEQUENCE</scope>
    <source>
        <tissue evidence="1">Muscle</tissue>
    </source>
</reference>
<protein>
    <submittedName>
        <fullName evidence="1">Uncharacterized protein</fullName>
    </submittedName>
</protein>
<dbReference type="Proteomes" id="UP000793456">
    <property type="component" value="Chromosome VII"/>
</dbReference>
<evidence type="ECO:0000313" key="1">
    <source>
        <dbReference type="EMBL" id="TMS17085.1"/>
    </source>
</evidence>
<keyword evidence="2" id="KW-1185">Reference proteome</keyword>